<comment type="similarity">
    <text evidence="1">Belongs to the IUNH family.</text>
</comment>
<evidence type="ECO:0000259" key="3">
    <source>
        <dbReference type="Pfam" id="PF01156"/>
    </source>
</evidence>
<comment type="caution">
    <text evidence="4">The sequence shown here is derived from an EMBL/GenBank/DDBJ whole genome shotgun (WGS) entry which is preliminary data.</text>
</comment>
<dbReference type="InterPro" id="IPR001910">
    <property type="entry name" value="Inosine/uridine_hydrolase_dom"/>
</dbReference>
<protein>
    <recommendedName>
        <fullName evidence="3">Inosine/uridine-preferring nucleoside hydrolase domain-containing protein</fullName>
    </recommendedName>
</protein>
<feature type="signal peptide" evidence="2">
    <location>
        <begin position="1"/>
        <end position="16"/>
    </location>
</feature>
<evidence type="ECO:0000313" key="4">
    <source>
        <dbReference type="EMBL" id="CAF1188780.1"/>
    </source>
</evidence>
<dbReference type="OrthoDB" id="432381at2759"/>
<dbReference type="AlphaFoldDB" id="A0A814VBG5"/>
<gene>
    <name evidence="4" type="ORF">GPM918_LOCUS23094</name>
    <name evidence="5" type="ORF">SRO942_LOCUS23093</name>
</gene>
<accession>A0A814VBG5</accession>
<dbReference type="Proteomes" id="UP000663829">
    <property type="component" value="Unassembled WGS sequence"/>
</dbReference>
<dbReference type="InterPro" id="IPR036452">
    <property type="entry name" value="Ribo_hydro-like"/>
</dbReference>
<proteinExistence type="inferred from homology"/>
<evidence type="ECO:0000256" key="1">
    <source>
        <dbReference type="ARBA" id="ARBA00009176"/>
    </source>
</evidence>
<dbReference type="GO" id="GO:0016799">
    <property type="term" value="F:hydrolase activity, hydrolyzing N-glycosyl compounds"/>
    <property type="evidence" value="ECO:0007669"/>
    <property type="project" value="InterPro"/>
</dbReference>
<feature type="domain" description="Inosine/uridine-preferring nucleoside hydrolase" evidence="3">
    <location>
        <begin position="22"/>
        <end position="87"/>
    </location>
</feature>
<evidence type="ECO:0000256" key="2">
    <source>
        <dbReference type="SAM" id="SignalP"/>
    </source>
</evidence>
<dbReference type="Pfam" id="PF01156">
    <property type="entry name" value="IU_nuc_hydro"/>
    <property type="match status" value="1"/>
</dbReference>
<reference evidence="4" key="1">
    <citation type="submission" date="2021-02" db="EMBL/GenBank/DDBJ databases">
        <authorList>
            <person name="Nowell W R."/>
        </authorList>
    </citation>
    <scope>NUCLEOTIDE SEQUENCE</scope>
</reference>
<dbReference type="EMBL" id="CAJOBC010008120">
    <property type="protein sequence ID" value="CAF3953058.1"/>
    <property type="molecule type" value="Genomic_DNA"/>
</dbReference>
<dbReference type="Gene3D" id="3.90.245.10">
    <property type="entry name" value="Ribonucleoside hydrolase-like"/>
    <property type="match status" value="1"/>
</dbReference>
<feature type="chain" id="PRO_5035602890" description="Inosine/uridine-preferring nucleoside hydrolase domain-containing protein" evidence="2">
    <location>
        <begin position="17"/>
        <end position="96"/>
    </location>
</feature>
<dbReference type="Proteomes" id="UP000681722">
    <property type="component" value="Unassembled WGS sequence"/>
</dbReference>
<evidence type="ECO:0000313" key="6">
    <source>
        <dbReference type="Proteomes" id="UP000663829"/>
    </source>
</evidence>
<organism evidence="4 6">
    <name type="scientific">Didymodactylos carnosus</name>
    <dbReference type="NCBI Taxonomy" id="1234261"/>
    <lineage>
        <taxon>Eukaryota</taxon>
        <taxon>Metazoa</taxon>
        <taxon>Spiralia</taxon>
        <taxon>Gnathifera</taxon>
        <taxon>Rotifera</taxon>
        <taxon>Eurotatoria</taxon>
        <taxon>Bdelloidea</taxon>
        <taxon>Philodinida</taxon>
        <taxon>Philodinidae</taxon>
        <taxon>Didymodactylos</taxon>
    </lineage>
</organism>
<sequence length="96" mass="10654">MNLVIIILFVITTIAADHRRPVIIDTDADVDDLFAIAYLLNVPTIKILAITTVGNAFTTPFYTAPIVLTLLSKLNCEYGVPVAYGERSIVKNKLFW</sequence>
<dbReference type="EMBL" id="CAJNOQ010008119">
    <property type="protein sequence ID" value="CAF1188780.1"/>
    <property type="molecule type" value="Genomic_DNA"/>
</dbReference>
<evidence type="ECO:0000313" key="5">
    <source>
        <dbReference type="EMBL" id="CAF3953058.1"/>
    </source>
</evidence>
<keyword evidence="6" id="KW-1185">Reference proteome</keyword>
<dbReference type="SUPFAM" id="SSF53590">
    <property type="entry name" value="Nucleoside hydrolase"/>
    <property type="match status" value="1"/>
</dbReference>
<name>A0A814VBG5_9BILA</name>
<keyword evidence="2" id="KW-0732">Signal</keyword>